<dbReference type="OrthoDB" id="9781349at2"/>
<dbReference type="EMBL" id="FOHG01000018">
    <property type="protein sequence ID" value="SET02946.1"/>
    <property type="molecule type" value="Genomic_DNA"/>
</dbReference>
<feature type="transmembrane region" description="Helical" evidence="1">
    <location>
        <begin position="63"/>
        <end position="88"/>
    </location>
</feature>
<dbReference type="EMBL" id="FMYT01000004">
    <property type="protein sequence ID" value="SDC28793.1"/>
    <property type="molecule type" value="Genomic_DNA"/>
</dbReference>
<name>A0A1G6KCW2_9FIRM</name>
<feature type="transmembrane region" description="Helical" evidence="1">
    <location>
        <begin position="108"/>
        <end position="137"/>
    </location>
</feature>
<evidence type="ECO:0000313" key="5">
    <source>
        <dbReference type="EMBL" id="SDF66942.1"/>
    </source>
</evidence>
<dbReference type="Proteomes" id="UP000295758">
    <property type="component" value="Unassembled WGS sequence"/>
</dbReference>
<keyword evidence="1" id="KW-1133">Transmembrane helix</keyword>
<accession>A0A1G6KCW2</accession>
<dbReference type="InterPro" id="IPR002823">
    <property type="entry name" value="DUF112_TM"/>
</dbReference>
<dbReference type="Proteomes" id="UP000247389">
    <property type="component" value="Unassembled WGS sequence"/>
</dbReference>
<evidence type="ECO:0000313" key="16">
    <source>
        <dbReference type="Proteomes" id="UP000324896"/>
    </source>
</evidence>
<organism evidence="4 16">
    <name type="scientific">Halanaerobium congolense</name>
    <dbReference type="NCBI Taxonomy" id="54121"/>
    <lineage>
        <taxon>Bacteria</taxon>
        <taxon>Bacillati</taxon>
        <taxon>Bacillota</taxon>
        <taxon>Clostridia</taxon>
        <taxon>Halanaerobiales</taxon>
        <taxon>Halanaerobiaceae</taxon>
        <taxon>Halanaerobium</taxon>
    </lineage>
</organism>
<dbReference type="PANTHER" id="PTHR35342:SF5">
    <property type="entry name" value="TRICARBOXYLIC TRANSPORT PROTEIN"/>
    <property type="match status" value="1"/>
</dbReference>
<evidence type="ECO:0000313" key="7">
    <source>
        <dbReference type="EMBL" id="SET02946.1"/>
    </source>
</evidence>
<dbReference type="Pfam" id="PF01970">
    <property type="entry name" value="TctA"/>
    <property type="match status" value="1"/>
</dbReference>
<dbReference type="STRING" id="54121.SAMN04515653_11159"/>
<dbReference type="EMBL" id="FNBJ01000019">
    <property type="protein sequence ID" value="SDF66942.1"/>
    <property type="molecule type" value="Genomic_DNA"/>
</dbReference>
<dbReference type="EMBL" id="SOEF01000005">
    <property type="protein sequence ID" value="TDX46504.1"/>
    <property type="molecule type" value="Genomic_DNA"/>
</dbReference>
<feature type="domain" description="DUF112" evidence="2">
    <location>
        <begin position="23"/>
        <end position="440"/>
    </location>
</feature>
<keyword evidence="1" id="KW-0472">Membrane</keyword>
<evidence type="ECO:0000256" key="1">
    <source>
        <dbReference type="SAM" id="Phobius"/>
    </source>
</evidence>
<evidence type="ECO:0000313" key="3">
    <source>
        <dbReference type="EMBL" id="PXV66698.1"/>
    </source>
</evidence>
<feature type="transmembrane region" description="Helical" evidence="1">
    <location>
        <begin position="391"/>
        <end position="409"/>
    </location>
</feature>
<evidence type="ECO:0000313" key="14">
    <source>
        <dbReference type="Proteomes" id="UP000295472"/>
    </source>
</evidence>
<evidence type="ECO:0000313" key="12">
    <source>
        <dbReference type="Proteomes" id="UP000199519"/>
    </source>
</evidence>
<reference evidence="6 11" key="1">
    <citation type="submission" date="2016-10" db="EMBL/GenBank/DDBJ databases">
        <authorList>
            <person name="de Groot N.N."/>
        </authorList>
    </citation>
    <scope>NUCLEOTIDE SEQUENCE [LARGE SCALE GENOMIC DNA]</scope>
    <source>
        <strain evidence="6 11">WG7</strain>
    </source>
</reference>
<feature type="transmembrane region" description="Helical" evidence="1">
    <location>
        <begin position="466"/>
        <end position="489"/>
    </location>
</feature>
<dbReference type="EMBL" id="SOAA01000007">
    <property type="protein sequence ID" value="TDS32380.1"/>
    <property type="molecule type" value="Genomic_DNA"/>
</dbReference>
<evidence type="ECO:0000313" key="8">
    <source>
        <dbReference type="EMBL" id="TDS32380.1"/>
    </source>
</evidence>
<evidence type="ECO:0000313" key="13">
    <source>
        <dbReference type="Proteomes" id="UP000247389"/>
    </source>
</evidence>
<reference evidence="3 13" key="3">
    <citation type="submission" date="2018-04" db="EMBL/GenBank/DDBJ databases">
        <title>Subsurface microbial communities from deep shales in Ohio and West Virginia, USA.</title>
        <authorList>
            <person name="Wrighton K."/>
        </authorList>
    </citation>
    <scope>NUCLEOTIDE SEQUENCE [LARGE SCALE GENOMIC DNA]</scope>
    <source>
        <strain evidence="9 14">DSMZ 11287</strain>
        <strain evidence="3 13">MSL28</strain>
    </source>
</reference>
<feature type="transmembrane region" description="Helical" evidence="1">
    <location>
        <begin position="172"/>
        <end position="190"/>
    </location>
</feature>
<dbReference type="EMBL" id="FNEH01000012">
    <property type="protein sequence ID" value="SDI70008.1"/>
    <property type="molecule type" value="Genomic_DNA"/>
</dbReference>
<evidence type="ECO:0000313" key="6">
    <source>
        <dbReference type="EMBL" id="SDI70008.1"/>
    </source>
</evidence>
<proteinExistence type="predicted"/>
<gene>
    <name evidence="8" type="ORF">BY453_10754</name>
    <name evidence="9" type="ORF">C7954_10519</name>
    <name evidence="3" type="ORF">C8C78_11033</name>
    <name evidence="4" type="ORF">SAMN04488597_10471</name>
    <name evidence="5" type="ORF">SAMN04488598_11918</name>
    <name evidence="7" type="ORF">SAMN04515652_11826</name>
    <name evidence="6" type="ORF">SAMN04515654_11220</name>
</gene>
<dbReference type="EMBL" id="QICM01000010">
    <property type="protein sequence ID" value="PXV66698.1"/>
    <property type="molecule type" value="Genomic_DNA"/>
</dbReference>
<dbReference type="Proteomes" id="UP000295472">
    <property type="component" value="Unassembled WGS sequence"/>
</dbReference>
<evidence type="ECO:0000313" key="15">
    <source>
        <dbReference type="Proteomes" id="UP000295758"/>
    </source>
</evidence>
<evidence type="ECO:0000313" key="10">
    <source>
        <dbReference type="Proteomes" id="UP000198612"/>
    </source>
</evidence>
<dbReference type="RefSeq" id="WP_081374544.1">
    <property type="nucleotide sequence ID" value="NZ_FMYT01000004.1"/>
</dbReference>
<dbReference type="AlphaFoldDB" id="A0A1G6KCW2"/>
<keyword evidence="1" id="KW-0812">Transmembrane</keyword>
<reference evidence="10 12" key="2">
    <citation type="submission" date="2016-10" db="EMBL/GenBank/DDBJ databases">
        <authorList>
            <person name="Varghese N."/>
            <person name="Submissions S."/>
        </authorList>
    </citation>
    <scope>NUCLEOTIDE SEQUENCE [LARGE SCALE GENOMIC DNA]</scope>
    <source>
        <strain evidence="4 16">WG10</strain>
        <strain evidence="5 12">WG2</strain>
        <strain evidence="7 10">WG5</strain>
    </source>
</reference>
<dbReference type="Proteomes" id="UP000324896">
    <property type="component" value="Unassembled WGS sequence"/>
</dbReference>
<feature type="transmembrane region" description="Helical" evidence="1">
    <location>
        <begin position="20"/>
        <end position="51"/>
    </location>
</feature>
<evidence type="ECO:0000259" key="2">
    <source>
        <dbReference type="Pfam" id="PF01970"/>
    </source>
</evidence>
<reference evidence="8 15" key="4">
    <citation type="submission" date="2019-03" db="EMBL/GenBank/DDBJ databases">
        <title>Deep subsurface shale carbon reservoir microbial communities from Ohio and West Virginia, USA.</title>
        <authorList>
            <person name="Wrighton K."/>
        </authorList>
    </citation>
    <scope>NUCLEOTIDE SEQUENCE [LARGE SCALE GENOMIC DNA]</scope>
    <source>
        <strain evidence="8 15">UTICA-S4D12</strain>
    </source>
</reference>
<feature type="transmembrane region" description="Helical" evidence="1">
    <location>
        <begin position="202"/>
        <end position="219"/>
    </location>
</feature>
<protein>
    <submittedName>
        <fullName evidence="4 5">Tricarboxylic transport membrane protein</fullName>
    </submittedName>
</protein>
<dbReference type="Proteomes" id="UP000198945">
    <property type="component" value="Unassembled WGS sequence"/>
</dbReference>
<evidence type="ECO:0000313" key="11">
    <source>
        <dbReference type="Proteomes" id="UP000198945"/>
    </source>
</evidence>
<dbReference type="Proteomes" id="UP000198612">
    <property type="component" value="Unassembled WGS sequence"/>
</dbReference>
<dbReference type="Proteomes" id="UP000199519">
    <property type="component" value="Unassembled WGS sequence"/>
</dbReference>
<evidence type="ECO:0000313" key="4">
    <source>
        <dbReference type="EMBL" id="SDC28793.1"/>
    </source>
</evidence>
<feature type="transmembrane region" description="Helical" evidence="1">
    <location>
        <begin position="260"/>
        <end position="281"/>
    </location>
</feature>
<keyword evidence="12" id="KW-1185">Reference proteome</keyword>
<feature type="transmembrane region" description="Helical" evidence="1">
    <location>
        <begin position="360"/>
        <end position="379"/>
    </location>
</feature>
<evidence type="ECO:0000313" key="9">
    <source>
        <dbReference type="EMBL" id="TDX46504.1"/>
    </source>
</evidence>
<dbReference type="PANTHER" id="PTHR35342">
    <property type="entry name" value="TRICARBOXYLIC TRANSPORT PROTEIN"/>
    <property type="match status" value="1"/>
</dbReference>
<sequence>MELFSMDIYLEGLKYFSNPMMFLFSGFGVLIGIIFGSLPGLTATMTIAVFISFTFGIDATLSFAFLLGLYTGAVYGGSVAAILINIPGTPNAIATGLDGYPLCQKGKAGQAIGIATVSSAIGGILSVFVLAIAAPMVASVALKFSAQEYVGITLIGLSIIAIISTGSMLKGLIGGLLGLVIGVIGMDPITNFPRFLFGQPELIEGVSSIPVMIGLYGISEMLMQISEEEHGVVIDQAVKDIIPSFSDIKRLLPTITRSSIIGVIIGAIPAAGGSIAALVAYGQEKRFSKHPELLGTGIIDGIAAPEAANNASTGGALMPMLTLGIPGDPMTAVLMGGLIMQGLRPGPLLFKQQMPFVSSIFLSLLLSVIFMLVFGLFGAKYFARLITVKKQYLIPSIMIFCLVGSYAINNSTFDIWILLISGLIGFFLRKVGFSPAPIVLGLILGPIFESNLRRALILADGQWSTFVTRPISLFFLILTLILLFGPFIWNLIKGDKSTDII</sequence>